<dbReference type="Gene3D" id="3.20.20.150">
    <property type="entry name" value="Divalent-metal-dependent TIM barrel enzymes"/>
    <property type="match status" value="1"/>
</dbReference>
<reference evidence="2" key="1">
    <citation type="submission" date="2020-12" db="EMBL/GenBank/DDBJ databases">
        <title>The genome sequence of Inhella sp. 4Y17.</title>
        <authorList>
            <person name="Liu Y."/>
        </authorList>
    </citation>
    <scope>NUCLEOTIDE SEQUENCE</scope>
    <source>
        <strain evidence="2">4Y10</strain>
    </source>
</reference>
<dbReference type="EMBL" id="JAEDAL010000003">
    <property type="protein sequence ID" value="MBH9553037.1"/>
    <property type="molecule type" value="Genomic_DNA"/>
</dbReference>
<evidence type="ECO:0000313" key="2">
    <source>
        <dbReference type="EMBL" id="MBH9553037.1"/>
    </source>
</evidence>
<dbReference type="PANTHER" id="PTHR42194">
    <property type="entry name" value="UPF0276 PROTEIN HI_1600"/>
    <property type="match status" value="1"/>
</dbReference>
<comment type="caution">
    <text evidence="2">The sequence shown here is derived from an EMBL/GenBank/DDBJ whole genome shotgun (WGS) entry which is preliminary data.</text>
</comment>
<feature type="compositionally biased region" description="Basic and acidic residues" evidence="1">
    <location>
        <begin position="23"/>
        <end position="50"/>
    </location>
</feature>
<dbReference type="InterPro" id="IPR007801">
    <property type="entry name" value="MbnB/TglH/ChrH"/>
</dbReference>
<organism evidence="2 3">
    <name type="scientific">Inhella gelatinilytica</name>
    <dbReference type="NCBI Taxonomy" id="2795030"/>
    <lineage>
        <taxon>Bacteria</taxon>
        <taxon>Pseudomonadati</taxon>
        <taxon>Pseudomonadota</taxon>
        <taxon>Betaproteobacteria</taxon>
        <taxon>Burkholderiales</taxon>
        <taxon>Sphaerotilaceae</taxon>
        <taxon>Inhella</taxon>
    </lineage>
</organism>
<evidence type="ECO:0000256" key="1">
    <source>
        <dbReference type="SAM" id="MobiDB-lite"/>
    </source>
</evidence>
<dbReference type="PANTHER" id="PTHR42194:SF1">
    <property type="entry name" value="UPF0276 PROTEIN HI_1600"/>
    <property type="match status" value="1"/>
</dbReference>
<dbReference type="SUPFAM" id="SSF51658">
    <property type="entry name" value="Xylose isomerase-like"/>
    <property type="match status" value="1"/>
</dbReference>
<gene>
    <name evidence="2" type="ORF">I7X43_09225</name>
</gene>
<dbReference type="Pfam" id="PF05114">
    <property type="entry name" value="MbnB_TglH_ChrH"/>
    <property type="match status" value="1"/>
</dbReference>
<accession>A0A931NDF7</accession>
<dbReference type="Proteomes" id="UP000620139">
    <property type="component" value="Unassembled WGS sequence"/>
</dbReference>
<evidence type="ECO:0000313" key="3">
    <source>
        <dbReference type="Proteomes" id="UP000620139"/>
    </source>
</evidence>
<sequence>MRQERRQERRRLWQEGCGLRQKGGQERRRVQQERCQGRQQGRREKGRGLQQERRLLQQKVNQAAPAAVLRGWGLGYRREMADWDVSAIPADFFEVAPENWLRRDRERLHELRAGGRAVHLHGVSLNLGGTSPVPVDFLRQVRHLMAELGTPHYSDHLAASGDAHQLYDLFPIPFTETEADRVADRIRAAQDVLGCRMAVENATWYTNVGGMGEAEFVARVLDRADCQMLLDVNNLAVNHKNHGGLTASEFVATVDPRRVSYVHVAGHEFDERFGLHIDTHSQPVEPPTAELARRLRREWGCPVLLEWDNDVPDLPTLKRELQWLASTTT</sequence>
<keyword evidence="3" id="KW-1185">Reference proteome</keyword>
<feature type="region of interest" description="Disordered" evidence="1">
    <location>
        <begin position="20"/>
        <end position="50"/>
    </location>
</feature>
<dbReference type="NCBIfam" id="NF003818">
    <property type="entry name" value="PRK05409.1"/>
    <property type="match status" value="1"/>
</dbReference>
<dbReference type="InterPro" id="IPR036237">
    <property type="entry name" value="Xyl_isomerase-like_sf"/>
</dbReference>
<dbReference type="AlphaFoldDB" id="A0A931NDF7"/>
<proteinExistence type="predicted"/>
<name>A0A931NDF7_9BURK</name>
<protein>
    <submittedName>
        <fullName evidence="2">DUF692 domain-containing protein</fullName>
    </submittedName>
</protein>